<dbReference type="SUPFAM" id="SSF55785">
    <property type="entry name" value="PYP-like sensor domain (PAS domain)"/>
    <property type="match status" value="1"/>
</dbReference>
<dbReference type="Pfam" id="PF08448">
    <property type="entry name" value="PAS_4"/>
    <property type="match status" value="1"/>
</dbReference>
<sequence length="685" mass="73797">MHERLGLRLRFALFFAALALGGMAVLVLGLWFGHARAGGPLDGYVIAGMVAGCGLLGLAAWIGLLFDANVARPIQALAADLQTRAGVDVAADIDEAPARYLGALAPAANAIHDALAATRDAQARAVAERTAALNREKAIFEALLRDLAEGVVVATPDHRIMLYNRAALGLLGDLGLDRPLTAVLRPEPLTHALDRMGARAARGEAEAERFLAATASGERFLMARVSPVAVAGRRAGYVLIFHDATEDLEAHAELDHLFNTMLEGIRRPTAAIGALFDAIEADPDMGDEMRSAFFARLRGEQAMLVDRMNQVADRYGTATTRRWPMPAVASDDIFDALTARLPGDLRFEGARQFVRCDGFAISELLARVIEGLRGDDRRDGFVLRAVPEGREVCLELHWRGPPVSDGQIDRWLSAPLSAGYGEYLGRDALEGHGTELWAEPTETGHRLLLPLAAAAAPLLTPADPRPEFYDFSLPPPAAGALADRPLGDLSFVVFDTETTGLAPRQGDEIVQIAGVRIVNGRILRGEVFDTLVNPGRHIPAASTAVHGIDDAMVRGSPDVIAAGRRFHAFCEGAVLVAHNAAFDMTFLKMKEDRLGLRFDHPVLCTVLLSAALYPHAEDHTLDALACRFGVRLEAEHRHTALGDAMATAEVFRQMLGMLQVSGVRTLGEAVARSNEMHGIRRAQSY</sequence>
<dbReference type="EC" id="2.7.7.7" evidence="1"/>
<keyword evidence="5" id="KW-0812">Transmembrane</keyword>
<feature type="transmembrane region" description="Helical" evidence="5">
    <location>
        <begin position="12"/>
        <end position="32"/>
    </location>
</feature>
<dbReference type="SMART" id="SM00479">
    <property type="entry name" value="EXOIII"/>
    <property type="match status" value="1"/>
</dbReference>
<accession>A0A0D6AXL2</accession>
<dbReference type="EMBL" id="AP014800">
    <property type="protein sequence ID" value="BAQ67370.1"/>
    <property type="molecule type" value="Genomic_DNA"/>
</dbReference>
<comment type="function">
    <text evidence="2">DNA polymerase III is a complex, multichain enzyme responsible for most of the replicative synthesis in bacteria. The epsilon subunit contain the editing function and is a proofreading 3'-5' exonuclease.</text>
</comment>
<dbReference type="CDD" id="cd06127">
    <property type="entry name" value="DEDDh"/>
    <property type="match status" value="1"/>
</dbReference>
<organism evidence="7 8">
    <name type="scientific">Rhodovulum sulfidophilum</name>
    <name type="common">Rhodobacter sulfidophilus</name>
    <dbReference type="NCBI Taxonomy" id="35806"/>
    <lineage>
        <taxon>Bacteria</taxon>
        <taxon>Pseudomonadati</taxon>
        <taxon>Pseudomonadota</taxon>
        <taxon>Alphaproteobacteria</taxon>
        <taxon>Rhodobacterales</taxon>
        <taxon>Paracoccaceae</taxon>
        <taxon>Rhodovulum</taxon>
    </lineage>
</organism>
<evidence type="ECO:0000259" key="6">
    <source>
        <dbReference type="SMART" id="SM00479"/>
    </source>
</evidence>
<evidence type="ECO:0000256" key="3">
    <source>
        <dbReference type="ARBA" id="ARBA00026073"/>
    </source>
</evidence>
<protein>
    <recommendedName>
        <fullName evidence="1">DNA-directed DNA polymerase</fullName>
        <ecNumber evidence="1">2.7.7.7</ecNumber>
    </recommendedName>
</protein>
<dbReference type="PANTHER" id="PTHR30231:SF41">
    <property type="entry name" value="DNA POLYMERASE III SUBUNIT EPSILON"/>
    <property type="match status" value="1"/>
</dbReference>
<keyword evidence="5" id="KW-0472">Membrane</keyword>
<dbReference type="Proteomes" id="UP000064912">
    <property type="component" value="Chromosome"/>
</dbReference>
<dbReference type="Gene3D" id="3.30.420.10">
    <property type="entry name" value="Ribonuclease H-like superfamily/Ribonuclease H"/>
    <property type="match status" value="1"/>
</dbReference>
<proteinExistence type="predicted"/>
<dbReference type="GO" id="GO:0045004">
    <property type="term" value="P:DNA replication proofreading"/>
    <property type="evidence" value="ECO:0007669"/>
    <property type="project" value="TreeGrafter"/>
</dbReference>
<evidence type="ECO:0000313" key="8">
    <source>
        <dbReference type="Proteomes" id="UP000064912"/>
    </source>
</evidence>
<dbReference type="Pfam" id="PF00929">
    <property type="entry name" value="RNase_T"/>
    <property type="match status" value="1"/>
</dbReference>
<dbReference type="InterPro" id="IPR036397">
    <property type="entry name" value="RNaseH_sf"/>
</dbReference>
<dbReference type="Gene3D" id="3.30.450.20">
    <property type="entry name" value="PAS domain"/>
    <property type="match status" value="1"/>
</dbReference>
<feature type="domain" description="Exonuclease" evidence="6">
    <location>
        <begin position="490"/>
        <end position="660"/>
    </location>
</feature>
<dbReference type="GO" id="GO:0008408">
    <property type="term" value="F:3'-5' exonuclease activity"/>
    <property type="evidence" value="ECO:0007669"/>
    <property type="project" value="TreeGrafter"/>
</dbReference>
<dbReference type="InterPro" id="IPR013656">
    <property type="entry name" value="PAS_4"/>
</dbReference>
<dbReference type="SUPFAM" id="SSF53098">
    <property type="entry name" value="Ribonuclease H-like"/>
    <property type="match status" value="1"/>
</dbReference>
<comment type="catalytic activity">
    <reaction evidence="4">
        <text>DNA(n) + a 2'-deoxyribonucleoside 5'-triphosphate = DNA(n+1) + diphosphate</text>
        <dbReference type="Rhea" id="RHEA:22508"/>
        <dbReference type="Rhea" id="RHEA-COMP:17339"/>
        <dbReference type="Rhea" id="RHEA-COMP:17340"/>
        <dbReference type="ChEBI" id="CHEBI:33019"/>
        <dbReference type="ChEBI" id="CHEBI:61560"/>
        <dbReference type="ChEBI" id="CHEBI:173112"/>
        <dbReference type="EC" id="2.7.7.7"/>
    </reaction>
</comment>
<dbReference type="NCBIfam" id="TIGR00573">
    <property type="entry name" value="dnaq"/>
    <property type="match status" value="1"/>
</dbReference>
<comment type="subunit">
    <text evidence="3">DNA polymerase III contains a core (composed of alpha, epsilon and theta chains) that associates with a tau subunit. This core dimerizes to form the POLIII' complex. PolIII' associates with the gamma complex (composed of gamma, delta, delta', psi and chi chains) and with the beta chain to form the complete DNA polymerase III complex.</text>
</comment>
<dbReference type="InterPro" id="IPR012337">
    <property type="entry name" value="RNaseH-like_sf"/>
</dbReference>
<dbReference type="PATRIC" id="fig|35806.4.peg.201"/>
<dbReference type="GO" id="GO:0003677">
    <property type="term" value="F:DNA binding"/>
    <property type="evidence" value="ECO:0007669"/>
    <property type="project" value="InterPro"/>
</dbReference>
<dbReference type="InterPro" id="IPR006054">
    <property type="entry name" value="DnaQ"/>
</dbReference>
<dbReference type="FunFam" id="3.30.420.10:FF:000045">
    <property type="entry name" value="3'-5' exonuclease DinG"/>
    <property type="match status" value="1"/>
</dbReference>
<evidence type="ECO:0000256" key="5">
    <source>
        <dbReference type="SAM" id="Phobius"/>
    </source>
</evidence>
<gene>
    <name evidence="7" type="ORF">NHU_00199</name>
</gene>
<dbReference type="PANTHER" id="PTHR30231">
    <property type="entry name" value="DNA POLYMERASE III SUBUNIT EPSILON"/>
    <property type="match status" value="1"/>
</dbReference>
<keyword evidence="5" id="KW-1133">Transmembrane helix</keyword>
<dbReference type="KEGG" id="rsu:NHU_00199"/>
<evidence type="ECO:0000313" key="7">
    <source>
        <dbReference type="EMBL" id="BAQ67370.1"/>
    </source>
</evidence>
<dbReference type="InterPro" id="IPR013520">
    <property type="entry name" value="Ribonucl_H"/>
</dbReference>
<name>A0A0D6AXL2_RHOSU</name>
<dbReference type="InterPro" id="IPR035965">
    <property type="entry name" value="PAS-like_dom_sf"/>
</dbReference>
<dbReference type="eggNOG" id="COG2176">
    <property type="taxonomic scope" value="Bacteria"/>
</dbReference>
<evidence type="ECO:0000256" key="1">
    <source>
        <dbReference type="ARBA" id="ARBA00012417"/>
    </source>
</evidence>
<evidence type="ECO:0000256" key="2">
    <source>
        <dbReference type="ARBA" id="ARBA00025483"/>
    </source>
</evidence>
<dbReference type="AlphaFoldDB" id="A0A0D6AXL2"/>
<feature type="transmembrane region" description="Helical" evidence="5">
    <location>
        <begin position="44"/>
        <end position="66"/>
    </location>
</feature>
<dbReference type="GO" id="GO:0005829">
    <property type="term" value="C:cytosol"/>
    <property type="evidence" value="ECO:0007669"/>
    <property type="project" value="TreeGrafter"/>
</dbReference>
<evidence type="ECO:0000256" key="4">
    <source>
        <dbReference type="ARBA" id="ARBA00049244"/>
    </source>
</evidence>
<dbReference type="GO" id="GO:0003887">
    <property type="term" value="F:DNA-directed DNA polymerase activity"/>
    <property type="evidence" value="ECO:0007669"/>
    <property type="project" value="UniProtKB-EC"/>
</dbReference>
<reference evidence="7 8" key="1">
    <citation type="submission" date="2015-02" db="EMBL/GenBank/DDBJ databases">
        <title>Genome sequene of Rhodovulum sulfidophilum DSM 2351.</title>
        <authorList>
            <person name="Nagao N."/>
        </authorList>
    </citation>
    <scope>NUCLEOTIDE SEQUENCE [LARGE SCALE GENOMIC DNA]</scope>
    <source>
        <strain evidence="7 8">DSM 2351</strain>
    </source>
</reference>